<dbReference type="Proteomes" id="UP000246702">
    <property type="component" value="Unassembled WGS sequence"/>
</dbReference>
<evidence type="ECO:0000259" key="1">
    <source>
        <dbReference type="Pfam" id="PF07985"/>
    </source>
</evidence>
<dbReference type="AlphaFoldDB" id="A0A317W7H7"/>
<sequence>MNHRVYQESIAHWGGYQDEFPRNRDEVLANLTKWYSEGRPLLTKDALRNVQEQLNKPLQEGDKVWTIGYDGVKVGWEGSVKLSQLSDEEEYMDGLEYYVVSAHMFYHPFCSLKRNVKYYGDTDSAYSSLSVMHLLGQRDIVTKLPPVCPSYTTEESRDVLQRSIRAWEVSETCSHLKNTLSSVLSRHPIDKIVGFSCSSISRSGCEDRDLRYGIQHALLLTVRSLLERTTGCTTEHEVSCYIQDPAYNDVDKTVFQEQGMQVVDDPQGFLEVDESSIIFSCASNVAVKEMITELARPAIIIWDKVEESQIATGDEDQDAFDSSTDPISPRVFDMISNCYDSYTFLPDLNFTEMAVYVRK</sequence>
<accession>A0A317W7H7</accession>
<dbReference type="Pfam" id="PF07985">
    <property type="entry name" value="SRR1"/>
    <property type="match status" value="1"/>
</dbReference>
<name>A0A317W7H7_9EURO</name>
<dbReference type="OrthoDB" id="5230585at2759"/>
<dbReference type="PANTHER" id="PTHR42080:SF3">
    <property type="entry name" value="SRR1-LIKE DOMAIN-CONTAINING PROTEIN"/>
    <property type="match status" value="1"/>
</dbReference>
<organism evidence="2 3">
    <name type="scientific">Aspergillus sclerotioniger CBS 115572</name>
    <dbReference type="NCBI Taxonomy" id="1450535"/>
    <lineage>
        <taxon>Eukaryota</taxon>
        <taxon>Fungi</taxon>
        <taxon>Dikarya</taxon>
        <taxon>Ascomycota</taxon>
        <taxon>Pezizomycotina</taxon>
        <taxon>Eurotiomycetes</taxon>
        <taxon>Eurotiomycetidae</taxon>
        <taxon>Eurotiales</taxon>
        <taxon>Aspergillaceae</taxon>
        <taxon>Aspergillus</taxon>
        <taxon>Aspergillus subgen. Circumdati</taxon>
    </lineage>
</organism>
<reference evidence="2 3" key="1">
    <citation type="submission" date="2016-12" db="EMBL/GenBank/DDBJ databases">
        <title>The genomes of Aspergillus section Nigri reveals drivers in fungal speciation.</title>
        <authorList>
            <consortium name="DOE Joint Genome Institute"/>
            <person name="Vesth T.C."/>
            <person name="Nybo J."/>
            <person name="Theobald S."/>
            <person name="Brandl J."/>
            <person name="Frisvad J.C."/>
            <person name="Nielsen K.F."/>
            <person name="Lyhne E.K."/>
            <person name="Kogle M.E."/>
            <person name="Kuo A."/>
            <person name="Riley R."/>
            <person name="Clum A."/>
            <person name="Nolan M."/>
            <person name="Lipzen A."/>
            <person name="Salamov A."/>
            <person name="Henrissat B."/>
            <person name="Wiebenga A."/>
            <person name="De Vries R.P."/>
            <person name="Grigoriev I.V."/>
            <person name="Mortensen U.H."/>
            <person name="Andersen M.R."/>
            <person name="Baker S.E."/>
        </authorList>
    </citation>
    <scope>NUCLEOTIDE SEQUENCE [LARGE SCALE GENOMIC DNA]</scope>
    <source>
        <strain evidence="2 3">CBS 115572</strain>
    </source>
</reference>
<dbReference type="RefSeq" id="XP_025465699.1">
    <property type="nucleotide sequence ID" value="XM_025612138.1"/>
</dbReference>
<protein>
    <recommendedName>
        <fullName evidence="1">SRR1-like domain-containing protein</fullName>
    </recommendedName>
</protein>
<gene>
    <name evidence="2" type="ORF">BO94DRAFT_536882</name>
</gene>
<proteinExistence type="predicted"/>
<keyword evidence="3" id="KW-1185">Reference proteome</keyword>
<feature type="domain" description="SRR1-like" evidence="1">
    <location>
        <begin position="178"/>
        <end position="310"/>
    </location>
</feature>
<dbReference type="GeneID" id="37114281"/>
<comment type="caution">
    <text evidence="2">The sequence shown here is derived from an EMBL/GenBank/DDBJ whole genome shotgun (WGS) entry which is preliminary data.</text>
</comment>
<dbReference type="InterPro" id="IPR012942">
    <property type="entry name" value="SRR1-like"/>
</dbReference>
<evidence type="ECO:0000313" key="2">
    <source>
        <dbReference type="EMBL" id="PWY81631.1"/>
    </source>
</evidence>
<dbReference type="PANTHER" id="PTHR42080">
    <property type="entry name" value="SRR1 DOMAIN-CONTAINING PROTEIN"/>
    <property type="match status" value="1"/>
</dbReference>
<dbReference type="EMBL" id="MSFK01000020">
    <property type="protein sequence ID" value="PWY81631.1"/>
    <property type="molecule type" value="Genomic_DNA"/>
</dbReference>
<evidence type="ECO:0000313" key="3">
    <source>
        <dbReference type="Proteomes" id="UP000246702"/>
    </source>
</evidence>